<dbReference type="OrthoDB" id="6228736at2"/>
<dbReference type="EMBL" id="VOLT01000011">
    <property type="protein sequence ID" value="TWX65194.1"/>
    <property type="molecule type" value="Genomic_DNA"/>
</dbReference>
<reference evidence="2 3" key="1">
    <citation type="submission" date="2019-07" db="EMBL/GenBank/DDBJ databases">
        <title>Genomes of sea-ice associated Colwellia species.</title>
        <authorList>
            <person name="Bowman J.P."/>
        </authorList>
    </citation>
    <scope>NUCLEOTIDE SEQUENCE [LARGE SCALE GENOMIC DNA]</scope>
    <source>
        <strain evidence="2 3">ACAM 459</strain>
    </source>
</reference>
<feature type="chain" id="PRO_5023006750" evidence="1">
    <location>
        <begin position="20"/>
        <end position="78"/>
    </location>
</feature>
<dbReference type="PROSITE" id="PS51257">
    <property type="entry name" value="PROKAR_LIPOPROTEIN"/>
    <property type="match status" value="1"/>
</dbReference>
<keyword evidence="1" id="KW-0732">Signal</keyword>
<dbReference type="RefSeq" id="WP_146790467.1">
    <property type="nucleotide sequence ID" value="NZ_VOLT01000011.1"/>
</dbReference>
<comment type="caution">
    <text evidence="2">The sequence shown here is derived from an EMBL/GenBank/DDBJ whole genome shotgun (WGS) entry which is preliminary data.</text>
</comment>
<accession>A0A5C6Q844</accession>
<sequence length="78" mass="8701">MLKQNIILFLLALILSGCASNSELNKRADNDAKAGDYYESIGQPEAAKRSREMAQENRDDSLSFEAILFDLLFGTDDK</sequence>
<protein>
    <submittedName>
        <fullName evidence="2">Uncharacterized protein</fullName>
    </submittedName>
</protein>
<feature type="signal peptide" evidence="1">
    <location>
        <begin position="1"/>
        <end position="19"/>
    </location>
</feature>
<keyword evidence="3" id="KW-1185">Reference proteome</keyword>
<gene>
    <name evidence="2" type="ORF">ESZ36_18095</name>
</gene>
<evidence type="ECO:0000256" key="1">
    <source>
        <dbReference type="SAM" id="SignalP"/>
    </source>
</evidence>
<name>A0A5C6Q844_9GAMM</name>
<evidence type="ECO:0000313" key="2">
    <source>
        <dbReference type="EMBL" id="TWX65194.1"/>
    </source>
</evidence>
<evidence type="ECO:0000313" key="3">
    <source>
        <dbReference type="Proteomes" id="UP000321822"/>
    </source>
</evidence>
<dbReference type="Proteomes" id="UP000321822">
    <property type="component" value="Unassembled WGS sequence"/>
</dbReference>
<proteinExistence type="predicted"/>
<dbReference type="AlphaFoldDB" id="A0A5C6Q844"/>
<organism evidence="2 3">
    <name type="scientific">Colwellia demingiae</name>
    <dbReference type="NCBI Taxonomy" id="89401"/>
    <lineage>
        <taxon>Bacteria</taxon>
        <taxon>Pseudomonadati</taxon>
        <taxon>Pseudomonadota</taxon>
        <taxon>Gammaproteobacteria</taxon>
        <taxon>Alteromonadales</taxon>
        <taxon>Colwelliaceae</taxon>
        <taxon>Colwellia</taxon>
    </lineage>
</organism>